<dbReference type="InterPro" id="IPR009057">
    <property type="entry name" value="Homeodomain-like_sf"/>
</dbReference>
<proteinExistence type="predicted"/>
<dbReference type="Pfam" id="PF21597">
    <property type="entry name" value="TetR_C_43"/>
    <property type="match status" value="1"/>
</dbReference>
<feature type="domain" description="HTH tetR-type" evidence="5">
    <location>
        <begin position="14"/>
        <end position="73"/>
    </location>
</feature>
<dbReference type="SUPFAM" id="SSF46689">
    <property type="entry name" value="Homeodomain-like"/>
    <property type="match status" value="1"/>
</dbReference>
<dbReference type="SUPFAM" id="SSF48498">
    <property type="entry name" value="Tetracyclin repressor-like, C-terminal domain"/>
    <property type="match status" value="1"/>
</dbReference>
<accession>A0ABW1HHH9</accession>
<dbReference type="Pfam" id="PF00440">
    <property type="entry name" value="TetR_N"/>
    <property type="match status" value="1"/>
</dbReference>
<evidence type="ECO:0000313" key="7">
    <source>
        <dbReference type="Proteomes" id="UP001596226"/>
    </source>
</evidence>
<evidence type="ECO:0000256" key="4">
    <source>
        <dbReference type="PROSITE-ProRule" id="PRU00335"/>
    </source>
</evidence>
<keyword evidence="1" id="KW-0805">Transcription regulation</keyword>
<keyword evidence="3" id="KW-0804">Transcription</keyword>
<dbReference type="RefSeq" id="WP_377516199.1">
    <property type="nucleotide sequence ID" value="NZ_JBHSQS010000040.1"/>
</dbReference>
<dbReference type="PROSITE" id="PS50977">
    <property type="entry name" value="HTH_TETR_2"/>
    <property type="match status" value="1"/>
</dbReference>
<dbReference type="InterPro" id="IPR001647">
    <property type="entry name" value="HTH_TetR"/>
</dbReference>
<evidence type="ECO:0000259" key="5">
    <source>
        <dbReference type="PROSITE" id="PS50977"/>
    </source>
</evidence>
<name>A0ABW1HHH9_9ACTN</name>
<dbReference type="InterPro" id="IPR049445">
    <property type="entry name" value="TetR_SbtR-like_C"/>
</dbReference>
<reference evidence="7" key="1">
    <citation type="journal article" date="2019" name="Int. J. Syst. Evol. Microbiol.">
        <title>The Global Catalogue of Microorganisms (GCM) 10K type strain sequencing project: providing services to taxonomists for standard genome sequencing and annotation.</title>
        <authorList>
            <consortium name="The Broad Institute Genomics Platform"/>
            <consortium name="The Broad Institute Genome Sequencing Center for Infectious Disease"/>
            <person name="Wu L."/>
            <person name="Ma J."/>
        </authorList>
    </citation>
    <scope>NUCLEOTIDE SEQUENCE [LARGE SCALE GENOMIC DNA]</scope>
    <source>
        <strain evidence="7">CGMCC 4.7144</strain>
    </source>
</reference>
<keyword evidence="2 4" id="KW-0238">DNA-binding</keyword>
<dbReference type="EMBL" id="JBHSQS010000040">
    <property type="protein sequence ID" value="MFC5927782.1"/>
    <property type="molecule type" value="Genomic_DNA"/>
</dbReference>
<dbReference type="PANTHER" id="PTHR30055">
    <property type="entry name" value="HTH-TYPE TRANSCRIPTIONAL REGULATOR RUTR"/>
    <property type="match status" value="1"/>
</dbReference>
<dbReference type="InterPro" id="IPR036271">
    <property type="entry name" value="Tet_transcr_reg_TetR-rel_C_sf"/>
</dbReference>
<comment type="caution">
    <text evidence="6">The sequence shown here is derived from an EMBL/GenBank/DDBJ whole genome shotgun (WGS) entry which is preliminary data.</text>
</comment>
<dbReference type="PRINTS" id="PR00455">
    <property type="entry name" value="HTHTETR"/>
</dbReference>
<feature type="DNA-binding region" description="H-T-H motif" evidence="4">
    <location>
        <begin position="36"/>
        <end position="55"/>
    </location>
</feature>
<evidence type="ECO:0000313" key="6">
    <source>
        <dbReference type="EMBL" id="MFC5927782.1"/>
    </source>
</evidence>
<organism evidence="6 7">
    <name type="scientific">Micromonospora vulcania</name>
    <dbReference type="NCBI Taxonomy" id="1441873"/>
    <lineage>
        <taxon>Bacteria</taxon>
        <taxon>Bacillati</taxon>
        <taxon>Actinomycetota</taxon>
        <taxon>Actinomycetes</taxon>
        <taxon>Micromonosporales</taxon>
        <taxon>Micromonosporaceae</taxon>
        <taxon>Micromonospora</taxon>
    </lineage>
</organism>
<evidence type="ECO:0000256" key="1">
    <source>
        <dbReference type="ARBA" id="ARBA00023015"/>
    </source>
</evidence>
<dbReference type="PANTHER" id="PTHR30055:SF234">
    <property type="entry name" value="HTH-TYPE TRANSCRIPTIONAL REGULATOR BETI"/>
    <property type="match status" value="1"/>
</dbReference>
<dbReference type="Proteomes" id="UP001596226">
    <property type="component" value="Unassembled WGS sequence"/>
</dbReference>
<sequence length="197" mass="21564">MTEEAGGRLRADAKINQDRLLNAARRAFARDGVDTSLREIAKDAGVGIGTLYRRFPTREDLVWVVYRSEVDRICTSVAELLAQHPPVTALRTWMESFLEFLATKRAMADVLKAALARDDDQRLEIRDRLTTALATLLAAGVAEGSIRTDVAAFDVVMALGGIALVAAEPDQRAQAARQVDLLMYALRPLPSRSTGRG</sequence>
<gene>
    <name evidence="6" type="ORF">ACFQGL_31005</name>
</gene>
<keyword evidence="7" id="KW-1185">Reference proteome</keyword>
<protein>
    <submittedName>
        <fullName evidence="6">TetR/AcrR family transcriptional regulator</fullName>
    </submittedName>
</protein>
<evidence type="ECO:0000256" key="2">
    <source>
        <dbReference type="ARBA" id="ARBA00023125"/>
    </source>
</evidence>
<dbReference type="InterPro" id="IPR050109">
    <property type="entry name" value="HTH-type_TetR-like_transc_reg"/>
</dbReference>
<evidence type="ECO:0000256" key="3">
    <source>
        <dbReference type="ARBA" id="ARBA00023163"/>
    </source>
</evidence>
<dbReference type="Gene3D" id="1.10.357.10">
    <property type="entry name" value="Tetracycline Repressor, domain 2"/>
    <property type="match status" value="1"/>
</dbReference>